<dbReference type="EMBL" id="LKEV01000004">
    <property type="protein sequence ID" value="KQB86175.1"/>
    <property type="molecule type" value="Genomic_DNA"/>
</dbReference>
<organism evidence="7 8">
    <name type="scientific">Corynebacterium lowii</name>
    <dbReference type="NCBI Taxonomy" id="1544413"/>
    <lineage>
        <taxon>Bacteria</taxon>
        <taxon>Bacillati</taxon>
        <taxon>Actinomycetota</taxon>
        <taxon>Actinomycetes</taxon>
        <taxon>Mycobacteriales</taxon>
        <taxon>Corynebacteriaceae</taxon>
        <taxon>Corynebacterium</taxon>
    </lineage>
</organism>
<protein>
    <submittedName>
        <fullName evidence="7">Tetracycline repressor protein class H</fullName>
    </submittedName>
</protein>
<dbReference type="GO" id="GO:0000976">
    <property type="term" value="F:transcription cis-regulatory region binding"/>
    <property type="evidence" value="ECO:0007669"/>
    <property type="project" value="TreeGrafter"/>
</dbReference>
<dbReference type="InterPro" id="IPR009057">
    <property type="entry name" value="Homeodomain-like_sf"/>
</dbReference>
<dbReference type="Pfam" id="PF02909">
    <property type="entry name" value="TetR_C_1"/>
    <property type="match status" value="1"/>
</dbReference>
<dbReference type="InterPro" id="IPR003012">
    <property type="entry name" value="Tet_transcr_reg_TetR"/>
</dbReference>
<feature type="DNA-binding region" description="H-T-H motif" evidence="5">
    <location>
        <begin position="35"/>
        <end position="54"/>
    </location>
</feature>
<evidence type="ECO:0000313" key="7">
    <source>
        <dbReference type="EMBL" id="KQB86175.1"/>
    </source>
</evidence>
<keyword evidence="3 5" id="KW-0238">DNA-binding</keyword>
<dbReference type="AlphaFoldDB" id="A0A0Q0UIW1"/>
<dbReference type="RefSeq" id="WP_055178144.1">
    <property type="nucleotide sequence ID" value="NZ_JAUSQY010000001.1"/>
</dbReference>
<evidence type="ECO:0000256" key="4">
    <source>
        <dbReference type="ARBA" id="ARBA00023163"/>
    </source>
</evidence>
<name>A0A0Q0UIW1_9CORY</name>
<proteinExistence type="predicted"/>
<evidence type="ECO:0000256" key="1">
    <source>
        <dbReference type="ARBA" id="ARBA00022491"/>
    </source>
</evidence>
<evidence type="ECO:0000313" key="8">
    <source>
        <dbReference type="Proteomes" id="UP000050488"/>
    </source>
</evidence>
<dbReference type="OrthoDB" id="2570341at2"/>
<dbReference type="Gene3D" id="1.10.357.10">
    <property type="entry name" value="Tetracycline Repressor, domain 2"/>
    <property type="match status" value="1"/>
</dbReference>
<dbReference type="GO" id="GO:0045892">
    <property type="term" value="P:negative regulation of DNA-templated transcription"/>
    <property type="evidence" value="ECO:0007669"/>
    <property type="project" value="InterPro"/>
</dbReference>
<gene>
    <name evidence="7" type="primary">tetR_2</name>
    <name evidence="7" type="ORF">Clow_01529</name>
</gene>
<dbReference type="InterPro" id="IPR001647">
    <property type="entry name" value="HTH_TetR"/>
</dbReference>
<dbReference type="PATRIC" id="fig|1544413.3.peg.1531"/>
<dbReference type="Proteomes" id="UP000050488">
    <property type="component" value="Unassembled WGS sequence"/>
</dbReference>
<feature type="domain" description="HTH tetR-type" evidence="6">
    <location>
        <begin position="12"/>
        <end position="72"/>
    </location>
</feature>
<dbReference type="GO" id="GO:0003700">
    <property type="term" value="F:DNA-binding transcription factor activity"/>
    <property type="evidence" value="ECO:0007669"/>
    <property type="project" value="TreeGrafter"/>
</dbReference>
<evidence type="ECO:0000256" key="3">
    <source>
        <dbReference type="ARBA" id="ARBA00023125"/>
    </source>
</evidence>
<dbReference type="SUPFAM" id="SSF46689">
    <property type="entry name" value="Homeodomain-like"/>
    <property type="match status" value="1"/>
</dbReference>
<sequence>MSTQRKGPGRPPVPQEKILLTALEIIDEQGAEALSLRNLADRLSSSTSTLYRRVSGRGELLGMVIEHLLGQALEQAQPSAELPWEEACRGVLTAIFETFYQHRHAARLLIDTIPTGHKGMALRELLLDILLRAGFPPDYAAYAMATLARYTIGFAMQMPTAQEDSAAAGTTLREVDPAAFPRIAATARMLPLPLDREFHTGLDLLLKGLRADLAAQ</sequence>
<evidence type="ECO:0000256" key="5">
    <source>
        <dbReference type="PROSITE-ProRule" id="PRU00335"/>
    </source>
</evidence>
<dbReference type="GO" id="GO:0046677">
    <property type="term" value="P:response to antibiotic"/>
    <property type="evidence" value="ECO:0007669"/>
    <property type="project" value="InterPro"/>
</dbReference>
<comment type="caution">
    <text evidence="7">The sequence shown here is derived from an EMBL/GenBank/DDBJ whole genome shotgun (WGS) entry which is preliminary data.</text>
</comment>
<dbReference type="PANTHER" id="PTHR30055:SF151">
    <property type="entry name" value="TRANSCRIPTIONAL REGULATORY PROTEIN"/>
    <property type="match status" value="1"/>
</dbReference>
<dbReference type="InterPro" id="IPR050109">
    <property type="entry name" value="HTH-type_TetR-like_transc_reg"/>
</dbReference>
<keyword evidence="4" id="KW-0804">Transcription</keyword>
<accession>A0A0Q0UIW1</accession>
<evidence type="ECO:0000256" key="2">
    <source>
        <dbReference type="ARBA" id="ARBA00023015"/>
    </source>
</evidence>
<dbReference type="InterPro" id="IPR036271">
    <property type="entry name" value="Tet_transcr_reg_TetR-rel_C_sf"/>
</dbReference>
<keyword evidence="1" id="KW-0678">Repressor</keyword>
<reference evidence="7 8" key="1">
    <citation type="submission" date="2015-10" db="EMBL/GenBank/DDBJ databases">
        <title>Corynebacteirum lowii and Corynebacterium oculi species nova, derived from human clinical disease and and emended description of Corynebacterium mastiditis.</title>
        <authorList>
            <person name="Bernard K."/>
            <person name="Pacheco A.L."/>
            <person name="Mcdougall C."/>
            <person name="Burtx T."/>
            <person name="Weibe D."/>
            <person name="Tyler S."/>
            <person name="Olson A.B."/>
            <person name="Cnockaert M."/>
            <person name="Eguchi H."/>
            <person name="Kuwahara T."/>
            <person name="Nakayama-Imaohji H."/>
            <person name="Boudewijins M."/>
            <person name="Van Hoecke F."/>
            <person name="Bernier A.-M."/>
            <person name="Vandamme P."/>
        </authorList>
    </citation>
    <scope>NUCLEOTIDE SEQUENCE [LARGE SCALE GENOMIC DNA]</scope>
    <source>
        <strain evidence="7 8">NML 130206</strain>
    </source>
</reference>
<keyword evidence="8" id="KW-1185">Reference proteome</keyword>
<dbReference type="STRING" id="1544413.Clow_01529"/>
<dbReference type="PANTHER" id="PTHR30055">
    <property type="entry name" value="HTH-TYPE TRANSCRIPTIONAL REGULATOR RUTR"/>
    <property type="match status" value="1"/>
</dbReference>
<keyword evidence="2" id="KW-0805">Transcription regulation</keyword>
<dbReference type="InterPro" id="IPR004111">
    <property type="entry name" value="Repressor_TetR_C"/>
</dbReference>
<evidence type="ECO:0000259" key="6">
    <source>
        <dbReference type="PROSITE" id="PS50977"/>
    </source>
</evidence>
<dbReference type="PROSITE" id="PS50977">
    <property type="entry name" value="HTH_TETR_2"/>
    <property type="match status" value="1"/>
</dbReference>
<dbReference type="SUPFAM" id="SSF48498">
    <property type="entry name" value="Tetracyclin repressor-like, C-terminal domain"/>
    <property type="match status" value="1"/>
</dbReference>
<dbReference type="PRINTS" id="PR00400">
    <property type="entry name" value="TETREPRESSOR"/>
</dbReference>